<gene>
    <name evidence="2" type="ORF">MJO58_28495</name>
</gene>
<dbReference type="RefSeq" id="WP_186275191.1">
    <property type="nucleotide sequence ID" value="NZ_CP092425.2"/>
</dbReference>
<name>A0ABY3V4R1_MYCLN</name>
<sequence>MSADLLAIATGYPALARDVHQAALLPAAPTPAPSGGRPTAARDDGSRPTKLRVPSQVYAVLRDCAARHSIAAGSAAADLLAIATGRTEAVRHLDREVLLLAI</sequence>
<keyword evidence="3" id="KW-1185">Reference proteome</keyword>
<evidence type="ECO:0000256" key="1">
    <source>
        <dbReference type="SAM" id="MobiDB-lite"/>
    </source>
</evidence>
<evidence type="ECO:0000313" key="2">
    <source>
        <dbReference type="EMBL" id="ULP45587.1"/>
    </source>
</evidence>
<organism evidence="2 3">
    <name type="scientific">Mycobacterium lentiflavum</name>
    <dbReference type="NCBI Taxonomy" id="141349"/>
    <lineage>
        <taxon>Bacteria</taxon>
        <taxon>Bacillati</taxon>
        <taxon>Actinomycetota</taxon>
        <taxon>Actinomycetes</taxon>
        <taxon>Mycobacteriales</taxon>
        <taxon>Mycobacteriaceae</taxon>
        <taxon>Mycobacterium</taxon>
        <taxon>Mycobacterium simiae complex</taxon>
    </lineage>
</organism>
<dbReference type="Proteomes" id="UP001055171">
    <property type="component" value="Plasmid unnamed2"/>
</dbReference>
<accession>A0ABY3V4R1</accession>
<keyword evidence="2" id="KW-0614">Plasmid</keyword>
<reference evidence="2" key="1">
    <citation type="submission" date="2022-08" db="EMBL/GenBank/DDBJ databases">
        <title>Complete genome sequence of 14 non-tuberculosis mycobacteria type-strains.</title>
        <authorList>
            <person name="Igarashi Y."/>
            <person name="Osugi A."/>
            <person name="Mitarai S."/>
        </authorList>
    </citation>
    <scope>NUCLEOTIDE SEQUENCE</scope>
    <source>
        <strain evidence="2">ATCC 51985</strain>
    </source>
</reference>
<evidence type="ECO:0000313" key="3">
    <source>
        <dbReference type="Proteomes" id="UP001055171"/>
    </source>
</evidence>
<geneLocation type="plasmid" evidence="2 3">
    <name>unnamed2</name>
</geneLocation>
<feature type="region of interest" description="Disordered" evidence="1">
    <location>
        <begin position="26"/>
        <end position="50"/>
    </location>
</feature>
<proteinExistence type="predicted"/>
<feature type="compositionally biased region" description="Low complexity" evidence="1">
    <location>
        <begin position="26"/>
        <end position="39"/>
    </location>
</feature>
<dbReference type="EMBL" id="CP092425">
    <property type="protein sequence ID" value="ULP45587.1"/>
    <property type="molecule type" value="Genomic_DNA"/>
</dbReference>
<protein>
    <submittedName>
        <fullName evidence="2">Uncharacterized protein</fullName>
    </submittedName>
</protein>